<protein>
    <submittedName>
        <fullName evidence="3">Membrane protein</fullName>
    </submittedName>
</protein>
<organism evidence="3">
    <name type="scientific">Ralstonia solanacearum</name>
    <name type="common">Pseudomonas solanacearum</name>
    <dbReference type="NCBI Taxonomy" id="305"/>
    <lineage>
        <taxon>Bacteria</taxon>
        <taxon>Pseudomonadati</taxon>
        <taxon>Pseudomonadota</taxon>
        <taxon>Betaproteobacteria</taxon>
        <taxon>Burkholderiales</taxon>
        <taxon>Burkholderiaceae</taxon>
        <taxon>Ralstonia</taxon>
        <taxon>Ralstonia solanacearum species complex</taxon>
    </lineage>
</organism>
<keyword evidence="2" id="KW-0812">Transmembrane</keyword>
<sequence>MAGTAEWWRALGDPAVDTLVGAALADSPTLSQAIARMDEARATLGVNSAAAAPTLTASGTATRAKSQSTGGSNTTLIGSSAAIGPTLSWEVDLFGRIRNSVDAAKNRLDARTADAAAARLSLAADVTNGVLSLRACDNSRAVLADDIAARERTLRLTRLRSTSGFAPPSDVARAVSGIATVRTNLASQQEQCARQVNALVALSGEDASAVRQQVLGGATSPAFMPQPPASAPELPATVLAHHPSVIAANGDAAAAWAEIGVARADRLPRLDLAAVLTGQWIRAAGSTLNFTTWSIGPSLTGTLFDGGAGAANVNAAEARYQQSVASLRGTLRTTVEDVENALAAQASARDRTASAHEATDAAHTTLVAAEGQWKAGAISLFELEDSRRQYASTQDAEISARRDRAQAWVALVRATGGAVTLTTEPTAHE</sequence>
<dbReference type="GO" id="GO:0005886">
    <property type="term" value="C:plasma membrane"/>
    <property type="evidence" value="ECO:0007669"/>
    <property type="project" value="UniProtKB-SubCell"/>
</dbReference>
<reference evidence="3" key="1">
    <citation type="submission" date="2020-06" db="EMBL/GenBank/DDBJ databases">
        <title>Comparative genome analysis of Ralstonia solanacearum.</title>
        <authorList>
            <person name="Iiyama K."/>
            <person name="Kodama S."/>
            <person name="Furuya N."/>
        </authorList>
    </citation>
    <scope>NUCLEOTIDE SEQUENCE</scope>
    <source>
        <strain evidence="3">MAFF 211472</strain>
    </source>
</reference>
<dbReference type="Gene3D" id="1.20.1600.10">
    <property type="entry name" value="Outer membrane efflux proteins (OEP)"/>
    <property type="match status" value="1"/>
</dbReference>
<dbReference type="InterPro" id="IPR003423">
    <property type="entry name" value="OMP_efflux"/>
</dbReference>
<dbReference type="Gene3D" id="2.20.200.10">
    <property type="entry name" value="Outer membrane efflux proteins (OEP)"/>
    <property type="match status" value="1"/>
</dbReference>
<keyword evidence="2" id="KW-0472">Membrane</keyword>
<accession>A0A8D5ETS9</accession>
<name>A0A8D5ETS9_RALSL</name>
<comment type="similarity">
    <text evidence="1 2">Belongs to the outer membrane factor (OMF) (TC 1.B.17) family.</text>
</comment>
<dbReference type="GO" id="GO:0015562">
    <property type="term" value="F:efflux transmembrane transporter activity"/>
    <property type="evidence" value="ECO:0007669"/>
    <property type="project" value="InterPro"/>
</dbReference>
<evidence type="ECO:0000256" key="2">
    <source>
        <dbReference type="RuleBase" id="RU362097"/>
    </source>
</evidence>
<dbReference type="NCBIfam" id="TIGR01845">
    <property type="entry name" value="outer_NodT"/>
    <property type="match status" value="1"/>
</dbReference>
<keyword evidence="2" id="KW-0449">Lipoprotein</keyword>
<dbReference type="PANTHER" id="PTHR30203:SF33">
    <property type="entry name" value="BLR4455 PROTEIN"/>
    <property type="match status" value="1"/>
</dbReference>
<dbReference type="EMBL" id="LC557099">
    <property type="protein sequence ID" value="BCI56252.1"/>
    <property type="molecule type" value="Genomic_DNA"/>
</dbReference>
<dbReference type="SUPFAM" id="SSF56954">
    <property type="entry name" value="Outer membrane efflux proteins (OEP)"/>
    <property type="match status" value="1"/>
</dbReference>
<dbReference type="InterPro" id="IPR010131">
    <property type="entry name" value="MdtP/NodT-like"/>
</dbReference>
<comment type="subcellular location">
    <subcellularLocation>
        <location evidence="2">Cell membrane</location>
        <topology evidence="2">Lipid-anchor</topology>
    </subcellularLocation>
</comment>
<dbReference type="PANTHER" id="PTHR30203">
    <property type="entry name" value="OUTER MEMBRANE CATION EFFLUX PROTEIN"/>
    <property type="match status" value="1"/>
</dbReference>
<dbReference type="Pfam" id="PF02321">
    <property type="entry name" value="OEP"/>
    <property type="match status" value="2"/>
</dbReference>
<keyword evidence="2" id="KW-1134">Transmembrane beta strand</keyword>
<keyword evidence="2" id="KW-0564">Palmitate</keyword>
<proteinExistence type="inferred from homology"/>
<evidence type="ECO:0000256" key="1">
    <source>
        <dbReference type="ARBA" id="ARBA00007613"/>
    </source>
</evidence>
<evidence type="ECO:0000313" key="3">
    <source>
        <dbReference type="EMBL" id="BCI56252.1"/>
    </source>
</evidence>
<dbReference type="AlphaFoldDB" id="A0A8D5ETS9"/>